<reference evidence="1 2" key="1">
    <citation type="journal article" date="2018" name="Aquat. Microb. Ecol.">
        <title>Gammaproteobacterial methanotrophs dominate.</title>
        <authorList>
            <person name="Rissanen A.J."/>
            <person name="Saarenheimo J."/>
            <person name="Tiirola M."/>
            <person name="Peura S."/>
            <person name="Aalto S.L."/>
            <person name="Karvinen A."/>
            <person name="Nykanen H."/>
        </authorList>
    </citation>
    <scope>NUCLEOTIDE SEQUENCE [LARGE SCALE GENOMIC DNA]</scope>
    <source>
        <strain evidence="1">AMbin10</strain>
    </source>
</reference>
<comment type="caution">
    <text evidence="1">The sequence shown here is derived from an EMBL/GenBank/DDBJ whole genome shotgun (WGS) entry which is preliminary data.</text>
</comment>
<evidence type="ECO:0000313" key="1">
    <source>
        <dbReference type="EMBL" id="PZN76075.1"/>
    </source>
</evidence>
<organism evidence="1 2">
    <name type="scientific">Candidatus Methylumidiphilus alinenensis</name>
    <dbReference type="NCBI Taxonomy" id="2202197"/>
    <lineage>
        <taxon>Bacteria</taxon>
        <taxon>Pseudomonadati</taxon>
        <taxon>Pseudomonadota</taxon>
        <taxon>Gammaproteobacteria</taxon>
        <taxon>Methylococcales</taxon>
        <taxon>Candidatus Methylumidiphilus</taxon>
    </lineage>
</organism>
<accession>A0A2W4QVH7</accession>
<name>A0A2W4QVH7_9GAMM</name>
<evidence type="ECO:0000313" key="2">
    <source>
        <dbReference type="Proteomes" id="UP000249396"/>
    </source>
</evidence>
<protein>
    <submittedName>
        <fullName evidence="1">Uncharacterized protein</fullName>
    </submittedName>
</protein>
<dbReference type="Proteomes" id="UP000249396">
    <property type="component" value="Unassembled WGS sequence"/>
</dbReference>
<proteinExistence type="predicted"/>
<sequence>MALGMVGAFIYHVYEECADEGGALFTIDALRSSAHSTALVNAKLPIIRCWMPGNDGAVARHGGKRRMPFYIKIMWMSER</sequence>
<dbReference type="AlphaFoldDB" id="A0A2W4QVH7"/>
<gene>
    <name evidence="1" type="ORF">DM484_17410</name>
</gene>
<dbReference type="EMBL" id="QJPH01000368">
    <property type="protein sequence ID" value="PZN76075.1"/>
    <property type="molecule type" value="Genomic_DNA"/>
</dbReference>